<dbReference type="Proteomes" id="UP000541352">
    <property type="component" value="Unassembled WGS sequence"/>
</dbReference>
<dbReference type="InterPro" id="IPR048770">
    <property type="entry name" value="SoFic-like_C"/>
</dbReference>
<dbReference type="InterPro" id="IPR036597">
    <property type="entry name" value="Fido-like_dom_sf"/>
</dbReference>
<evidence type="ECO:0000256" key="3">
    <source>
        <dbReference type="PIRSR" id="PIRSR640198-2"/>
    </source>
</evidence>
<dbReference type="Pfam" id="PF13784">
    <property type="entry name" value="Fic_N"/>
    <property type="match status" value="1"/>
</dbReference>
<evidence type="ECO:0000313" key="5">
    <source>
        <dbReference type="EMBL" id="MBB3841855.1"/>
    </source>
</evidence>
<dbReference type="PIRSF" id="PIRSF038925">
    <property type="entry name" value="AMP-prot_trans"/>
    <property type="match status" value="1"/>
</dbReference>
<name>A0A7W5ZSB8_9BACT</name>
<keyword evidence="1" id="KW-0547">Nucleotide-binding</keyword>
<feature type="binding site" evidence="1">
    <location>
        <position position="191"/>
    </location>
    <ligand>
        <name>ATP</name>
        <dbReference type="ChEBI" id="CHEBI:30616"/>
    </ligand>
</feature>
<sequence length="359" mass="41271">MEYTIPLLPLPQDIETRVVLKKTAKAHQQLAELKGIAQTIPNDAIIINTLALQEAKDSSAIENIITTHDELYQSDALKRHFATMAAKEVHSYAQALKHGYGQVRLHGILTNNYIIQIQGIIEENSAGFRKLPGTALKNEQTGETVYTPPQTHDQIVALMQNLEQFINDSESSDLDPLVKMAIIHHQFESIHPFYDGNGRTGRIINILYLVKEGLLTLPILYLSRYINQHKAEYYRLLQQTRQAQDWEPWLLFMLEGVAQTAQQTTQMIVNIKTQMQEVKHTMRSQLPKIYSQDLLNNLFNHPYTKIEFVMNELLLSKPTAIKYLDALIEIGILQKHKIGRETYYINQRLFETIMNVPKL</sequence>
<dbReference type="EMBL" id="JACIBY010000022">
    <property type="protein sequence ID" value="MBB3841855.1"/>
    <property type="molecule type" value="Genomic_DNA"/>
</dbReference>
<dbReference type="InterPro" id="IPR040198">
    <property type="entry name" value="Fido_containing"/>
</dbReference>
<dbReference type="Gene3D" id="1.10.3290.10">
    <property type="entry name" value="Fido-like domain"/>
    <property type="match status" value="1"/>
</dbReference>
<evidence type="ECO:0000313" key="6">
    <source>
        <dbReference type="Proteomes" id="UP000541352"/>
    </source>
</evidence>
<dbReference type="SUPFAM" id="SSF140931">
    <property type="entry name" value="Fic-like"/>
    <property type="match status" value="1"/>
</dbReference>
<protein>
    <submittedName>
        <fullName evidence="5">Fic family protein</fullName>
    </submittedName>
</protein>
<dbReference type="Pfam" id="PF02661">
    <property type="entry name" value="Fic"/>
    <property type="match status" value="1"/>
</dbReference>
<reference evidence="5 6" key="1">
    <citation type="submission" date="2020-08" db="EMBL/GenBank/DDBJ databases">
        <title>Genomic Encyclopedia of Type Strains, Phase IV (KMG-IV): sequencing the most valuable type-strain genomes for metagenomic binning, comparative biology and taxonomic classification.</title>
        <authorList>
            <person name="Goeker M."/>
        </authorList>
    </citation>
    <scope>NUCLEOTIDE SEQUENCE [LARGE SCALE GENOMIC DNA]</scope>
    <source>
        <strain evidence="5 6">DSM 17976</strain>
    </source>
</reference>
<keyword evidence="6" id="KW-1185">Reference proteome</keyword>
<dbReference type="InterPro" id="IPR025758">
    <property type="entry name" value="Fic/DOC_N"/>
</dbReference>
<proteinExistence type="predicted"/>
<dbReference type="Pfam" id="PF21248">
    <property type="entry name" value="SoFic-like_C"/>
    <property type="match status" value="1"/>
</dbReference>
<dbReference type="RefSeq" id="WP_183979799.1">
    <property type="nucleotide sequence ID" value="NZ_JACIBY010000022.1"/>
</dbReference>
<feature type="binding site" evidence="1">
    <location>
        <position position="233"/>
    </location>
    <ligand>
        <name>ATP</name>
        <dbReference type="ChEBI" id="CHEBI:30616"/>
    </ligand>
</feature>
<feature type="binding site" evidence="1">
    <location>
        <begin position="196"/>
        <end position="202"/>
    </location>
    <ligand>
        <name>ATP</name>
        <dbReference type="ChEBI" id="CHEBI:30616"/>
    </ligand>
</feature>
<dbReference type="PANTHER" id="PTHR13504:SF35">
    <property type="entry name" value="PROTEIN ADENYLYLTRANSFERASE SOFIC"/>
    <property type="match status" value="1"/>
</dbReference>
<evidence type="ECO:0000256" key="2">
    <source>
        <dbReference type="PIRSR" id="PIRSR640198-1"/>
    </source>
</evidence>
<feature type="domain" description="Fido" evidence="4">
    <location>
        <begin position="109"/>
        <end position="255"/>
    </location>
</feature>
<accession>A0A7W5ZSB8</accession>
<gene>
    <name evidence="5" type="ORF">FHS57_005884</name>
</gene>
<keyword evidence="1" id="KW-0067">ATP-binding</keyword>
<dbReference type="PROSITE" id="PS51459">
    <property type="entry name" value="FIDO"/>
    <property type="match status" value="1"/>
</dbReference>
<feature type="binding site" evidence="3">
    <location>
        <begin position="233"/>
        <end position="234"/>
    </location>
    <ligand>
        <name>ATP</name>
        <dbReference type="ChEBI" id="CHEBI:30616"/>
    </ligand>
</feature>
<dbReference type="GO" id="GO:0005524">
    <property type="term" value="F:ATP binding"/>
    <property type="evidence" value="ECO:0007669"/>
    <property type="project" value="UniProtKB-KW"/>
</dbReference>
<dbReference type="PANTHER" id="PTHR13504">
    <property type="entry name" value="FIDO DOMAIN-CONTAINING PROTEIN DDB_G0283145"/>
    <property type="match status" value="1"/>
</dbReference>
<feature type="active site" evidence="2">
    <location>
        <position position="191"/>
    </location>
</feature>
<comment type="caution">
    <text evidence="5">The sequence shown here is derived from an EMBL/GenBank/DDBJ whole genome shotgun (WGS) entry which is preliminary data.</text>
</comment>
<feature type="binding site" evidence="3">
    <location>
        <begin position="195"/>
        <end position="202"/>
    </location>
    <ligand>
        <name>ATP</name>
        <dbReference type="ChEBI" id="CHEBI:30616"/>
    </ligand>
</feature>
<evidence type="ECO:0000259" key="4">
    <source>
        <dbReference type="PROSITE" id="PS51459"/>
    </source>
</evidence>
<dbReference type="AlphaFoldDB" id="A0A7W5ZSB8"/>
<feature type="binding site" evidence="1">
    <location>
        <position position="62"/>
    </location>
    <ligand>
        <name>ATP</name>
        <dbReference type="ChEBI" id="CHEBI:30616"/>
    </ligand>
</feature>
<organism evidence="5 6">
    <name type="scientific">Runella defluvii</name>
    <dbReference type="NCBI Taxonomy" id="370973"/>
    <lineage>
        <taxon>Bacteria</taxon>
        <taxon>Pseudomonadati</taxon>
        <taxon>Bacteroidota</taxon>
        <taxon>Cytophagia</taxon>
        <taxon>Cytophagales</taxon>
        <taxon>Spirosomataceae</taxon>
        <taxon>Runella</taxon>
    </lineage>
</organism>
<dbReference type="InterPro" id="IPR003812">
    <property type="entry name" value="Fido"/>
</dbReference>
<evidence type="ECO:0000256" key="1">
    <source>
        <dbReference type="PIRSR" id="PIRSR038925-1"/>
    </source>
</evidence>
<dbReference type="InterPro" id="IPR026287">
    <property type="entry name" value="SoFic-like"/>
</dbReference>